<organism evidence="1 2">
    <name type="scientific">Enhygromyxa salina</name>
    <dbReference type="NCBI Taxonomy" id="215803"/>
    <lineage>
        <taxon>Bacteria</taxon>
        <taxon>Pseudomonadati</taxon>
        <taxon>Myxococcota</taxon>
        <taxon>Polyangia</taxon>
        <taxon>Nannocystales</taxon>
        <taxon>Nannocystaceae</taxon>
        <taxon>Enhygromyxa</taxon>
    </lineage>
</organism>
<reference evidence="1 2" key="1">
    <citation type="submission" date="2018-03" db="EMBL/GenBank/DDBJ databases">
        <title>Draft Genome Sequences of the Obligatory Marine Myxobacteria Enhygromyxa salina SWB005.</title>
        <authorList>
            <person name="Poehlein A."/>
            <person name="Moghaddam J.A."/>
            <person name="Harms H."/>
            <person name="Alanjari M."/>
            <person name="Koenig G.M."/>
            <person name="Daniel R."/>
            <person name="Schaeberle T.F."/>
        </authorList>
    </citation>
    <scope>NUCLEOTIDE SEQUENCE [LARGE SCALE GENOMIC DNA]</scope>
    <source>
        <strain evidence="1 2">SWB005</strain>
    </source>
</reference>
<dbReference type="AlphaFoldDB" id="A0A2S9YAY5"/>
<name>A0A2S9YAY5_9BACT</name>
<protein>
    <submittedName>
        <fullName evidence="1">Uncharacterized protein</fullName>
    </submittedName>
</protein>
<sequence length="181" mass="19801">MRVWLRGYELRRRPSPGEAIDGDLVTLDARALDRLLRSALADRSVHRLRALLQCSGYRGAAPSDAGLGAALRRQFERGELVVVRRPLPTVSPGLPVATPPPVYTPAEPEGIVEANDWVEILVEDEDEQPVSGVAYEIELPDGSLRRGHTNRFGIARLEGIPSGSCKLTLVELDTAAWEYPG</sequence>
<dbReference type="Proteomes" id="UP000237968">
    <property type="component" value="Unassembled WGS sequence"/>
</dbReference>
<comment type="caution">
    <text evidence="1">The sequence shown here is derived from an EMBL/GenBank/DDBJ whole genome shotgun (WGS) entry which is preliminary data.</text>
</comment>
<dbReference type="OrthoDB" id="5526731at2"/>
<evidence type="ECO:0000313" key="1">
    <source>
        <dbReference type="EMBL" id="PRQ02277.1"/>
    </source>
</evidence>
<dbReference type="RefSeq" id="WP_106391913.1">
    <property type="nucleotide sequence ID" value="NZ_PVNK01000125.1"/>
</dbReference>
<evidence type="ECO:0000313" key="2">
    <source>
        <dbReference type="Proteomes" id="UP000237968"/>
    </source>
</evidence>
<dbReference type="EMBL" id="PVNK01000125">
    <property type="protein sequence ID" value="PRQ02277.1"/>
    <property type="molecule type" value="Genomic_DNA"/>
</dbReference>
<accession>A0A2S9YAY5</accession>
<keyword evidence="2" id="KW-1185">Reference proteome</keyword>
<gene>
    <name evidence="1" type="ORF">ENSA5_25130</name>
</gene>
<proteinExistence type="predicted"/>